<dbReference type="Pfam" id="PF09190">
    <property type="entry name" value="DALR_2"/>
    <property type="match status" value="1"/>
</dbReference>
<evidence type="ECO:0000256" key="9">
    <source>
        <dbReference type="ARBA" id="ARBA00022741"/>
    </source>
</evidence>
<keyword evidence="7 16" id="KW-0436">Ligase</keyword>
<dbReference type="CDD" id="cd07963">
    <property type="entry name" value="Anticodon_Ia_Cys"/>
    <property type="match status" value="1"/>
</dbReference>
<dbReference type="Pfam" id="PF01406">
    <property type="entry name" value="tRNA-synt_1e"/>
    <property type="match status" value="1"/>
</dbReference>
<dbReference type="InterPro" id="IPR015803">
    <property type="entry name" value="Cys-tRNA-ligase"/>
</dbReference>
<evidence type="ECO:0000256" key="1">
    <source>
        <dbReference type="ARBA" id="ARBA00001947"/>
    </source>
</evidence>
<dbReference type="GO" id="GO:0046872">
    <property type="term" value="F:metal ion binding"/>
    <property type="evidence" value="ECO:0007669"/>
    <property type="project" value="UniProtKB-KW"/>
</dbReference>
<proteinExistence type="inferred from homology"/>
<dbReference type="HAMAP" id="MF_00041">
    <property type="entry name" value="Cys_tRNA_synth"/>
    <property type="match status" value="1"/>
</dbReference>
<dbReference type="GO" id="GO:0006423">
    <property type="term" value="P:cysteinyl-tRNA aminoacylation"/>
    <property type="evidence" value="ECO:0007669"/>
    <property type="project" value="InterPro"/>
</dbReference>
<reference evidence="16" key="1">
    <citation type="submission" date="2019-03" db="EMBL/GenBank/DDBJ databases">
        <authorList>
            <person name="Hao L."/>
        </authorList>
    </citation>
    <scope>NUCLEOTIDE SEQUENCE</scope>
</reference>
<dbReference type="SMART" id="SM00840">
    <property type="entry name" value="DALR_2"/>
    <property type="match status" value="1"/>
</dbReference>
<evidence type="ECO:0000256" key="14">
    <source>
        <dbReference type="ARBA" id="ARBA00031499"/>
    </source>
</evidence>
<protein>
    <recommendedName>
        <fullName evidence="5">Cysteine--tRNA ligase</fullName>
        <ecNumber evidence="4">6.1.1.16</ecNumber>
    </recommendedName>
    <alternativeName>
        <fullName evidence="14">Cysteinyl-tRNA synthetase</fullName>
    </alternativeName>
</protein>
<comment type="cofactor">
    <cofactor evidence="1">
        <name>Zn(2+)</name>
        <dbReference type="ChEBI" id="CHEBI:29105"/>
    </cofactor>
</comment>
<dbReference type="Pfam" id="PF23493">
    <property type="entry name" value="CysS_C"/>
    <property type="match status" value="1"/>
</dbReference>
<dbReference type="FunFam" id="3.40.50.620:FF:000009">
    <property type="entry name" value="Cysteine--tRNA ligase"/>
    <property type="match status" value="1"/>
</dbReference>
<evidence type="ECO:0000256" key="11">
    <source>
        <dbReference type="ARBA" id="ARBA00022840"/>
    </source>
</evidence>
<dbReference type="Gene3D" id="1.20.120.1910">
    <property type="entry name" value="Cysteine-tRNA ligase, C-terminal anti-codon recognition domain"/>
    <property type="match status" value="1"/>
</dbReference>
<dbReference type="PANTHER" id="PTHR10890">
    <property type="entry name" value="CYSTEINYL-TRNA SYNTHETASE"/>
    <property type="match status" value="1"/>
</dbReference>
<dbReference type="EMBL" id="CAADRM010000142">
    <property type="protein sequence ID" value="VFU17971.1"/>
    <property type="molecule type" value="Genomic_DNA"/>
</dbReference>
<dbReference type="InterPro" id="IPR009080">
    <property type="entry name" value="tRNAsynth_Ia_anticodon-bd"/>
</dbReference>
<dbReference type="PRINTS" id="PR00983">
    <property type="entry name" value="TRNASYNTHCYS"/>
</dbReference>
<dbReference type="CDD" id="cd00672">
    <property type="entry name" value="CysRS_core"/>
    <property type="match status" value="1"/>
</dbReference>
<organism evidence="16">
    <name type="scientific">anaerobic digester metagenome</name>
    <dbReference type="NCBI Taxonomy" id="1263854"/>
    <lineage>
        <taxon>unclassified sequences</taxon>
        <taxon>metagenomes</taxon>
        <taxon>ecological metagenomes</taxon>
    </lineage>
</organism>
<dbReference type="Gene3D" id="3.40.50.620">
    <property type="entry name" value="HUPs"/>
    <property type="match status" value="1"/>
</dbReference>
<evidence type="ECO:0000256" key="7">
    <source>
        <dbReference type="ARBA" id="ARBA00022598"/>
    </source>
</evidence>
<sequence length="477" mass="53956">MSISLYNTLSKKKEPFTPLAGNKVRMYVCGVTVYDMCHIGHARSLVVFDVIARFLRRKGYDLTYVRNFTDVDDKIIARANQLGLSYKEIAQKYIDEFYTDMKVLKVKPADIEPRATEHIEQIITMIEKLESKGLAYKAADGSVYFDVSGFREYGKLSGRDTEEMIAGARVEIDENKRNPLDFALWKRSKEGEPWWESPWSKGRPGWHIECSAMSTHLLGPTLDIHGGGRDLVFPHHENETAQSEGTYGVPFVRYWVHNGFVTVDGEKMSKSLGNFLTIRELVKEVHPEALRLLLVSHHYRSPIDFSPDAVQTASQGLVRFYEMLDRVNSAPVKAGEPRIKPLVESFEKSFDEAMSDDFNTALAVARIHELTTEINKALDESPAVSPQDKAALESAVSLISDVLGILEENPREFLDRIKRSGIDETGLTASEIEALIEERNAARKAKDFRRADEIRDTLKAKGIQLKDTPEGTIWEKL</sequence>
<gene>
    <name evidence="16" type="primary">cysS</name>
    <name evidence="16" type="ORF">SCFA_750040</name>
</gene>
<dbReference type="InterPro" id="IPR014729">
    <property type="entry name" value="Rossmann-like_a/b/a_fold"/>
</dbReference>
<keyword evidence="8" id="KW-0479">Metal-binding</keyword>
<evidence type="ECO:0000259" key="15">
    <source>
        <dbReference type="SMART" id="SM00840"/>
    </source>
</evidence>
<keyword evidence="6" id="KW-0963">Cytoplasm</keyword>
<accession>A0A485M6P8</accession>
<evidence type="ECO:0000256" key="10">
    <source>
        <dbReference type="ARBA" id="ARBA00022833"/>
    </source>
</evidence>
<comment type="subcellular location">
    <subcellularLocation>
        <location evidence="2">Cytoplasm</location>
    </subcellularLocation>
</comment>
<name>A0A485M6P8_9ZZZZ</name>
<evidence type="ECO:0000256" key="3">
    <source>
        <dbReference type="ARBA" id="ARBA00005594"/>
    </source>
</evidence>
<keyword evidence="9" id="KW-0547">Nucleotide-binding</keyword>
<dbReference type="EC" id="6.1.1.16" evidence="4"/>
<evidence type="ECO:0000256" key="6">
    <source>
        <dbReference type="ARBA" id="ARBA00022490"/>
    </source>
</evidence>
<evidence type="ECO:0000256" key="12">
    <source>
        <dbReference type="ARBA" id="ARBA00022917"/>
    </source>
</evidence>
<evidence type="ECO:0000256" key="2">
    <source>
        <dbReference type="ARBA" id="ARBA00004496"/>
    </source>
</evidence>
<keyword evidence="11" id="KW-0067">ATP-binding</keyword>
<dbReference type="GO" id="GO:0005524">
    <property type="term" value="F:ATP binding"/>
    <property type="evidence" value="ECO:0007669"/>
    <property type="project" value="UniProtKB-KW"/>
</dbReference>
<dbReference type="InterPro" id="IPR056411">
    <property type="entry name" value="CysS_C"/>
</dbReference>
<dbReference type="GO" id="GO:0004817">
    <property type="term" value="F:cysteine-tRNA ligase activity"/>
    <property type="evidence" value="ECO:0007669"/>
    <property type="project" value="UniProtKB-EC"/>
</dbReference>
<evidence type="ECO:0000256" key="8">
    <source>
        <dbReference type="ARBA" id="ARBA00022723"/>
    </source>
</evidence>
<keyword evidence="12" id="KW-0648">Protein biosynthesis</keyword>
<dbReference type="InterPro" id="IPR024909">
    <property type="entry name" value="Cys-tRNA/MSH_ligase"/>
</dbReference>
<dbReference type="AlphaFoldDB" id="A0A485M6P8"/>
<keyword evidence="13" id="KW-0030">Aminoacyl-tRNA synthetase</keyword>
<comment type="similarity">
    <text evidence="3">Belongs to the class-I aminoacyl-tRNA synthetase family.</text>
</comment>
<evidence type="ECO:0000256" key="4">
    <source>
        <dbReference type="ARBA" id="ARBA00012832"/>
    </source>
</evidence>
<dbReference type="GO" id="GO:0005829">
    <property type="term" value="C:cytosol"/>
    <property type="evidence" value="ECO:0007669"/>
    <property type="project" value="TreeGrafter"/>
</dbReference>
<dbReference type="SUPFAM" id="SSF47323">
    <property type="entry name" value="Anticodon-binding domain of a subclass of class I aminoacyl-tRNA synthetases"/>
    <property type="match status" value="1"/>
</dbReference>
<evidence type="ECO:0000313" key="16">
    <source>
        <dbReference type="EMBL" id="VFU17971.1"/>
    </source>
</evidence>
<dbReference type="InterPro" id="IPR015273">
    <property type="entry name" value="Cys-tRNA-synt_Ia_DALR"/>
</dbReference>
<dbReference type="PANTHER" id="PTHR10890:SF3">
    <property type="entry name" value="CYSTEINE--TRNA LIGASE, CYTOPLASMIC"/>
    <property type="match status" value="1"/>
</dbReference>
<evidence type="ECO:0000256" key="5">
    <source>
        <dbReference type="ARBA" id="ARBA00014738"/>
    </source>
</evidence>
<dbReference type="InterPro" id="IPR032678">
    <property type="entry name" value="tRNA-synt_1_cat_dom"/>
</dbReference>
<evidence type="ECO:0000256" key="13">
    <source>
        <dbReference type="ARBA" id="ARBA00023146"/>
    </source>
</evidence>
<feature type="domain" description="Cysteinyl-tRNA synthetase class Ia DALR" evidence="15">
    <location>
        <begin position="349"/>
        <end position="414"/>
    </location>
</feature>
<dbReference type="SUPFAM" id="SSF52374">
    <property type="entry name" value="Nucleotidylyl transferase"/>
    <property type="match status" value="1"/>
</dbReference>
<keyword evidence="10" id="KW-0862">Zinc</keyword>
<dbReference type="NCBIfam" id="TIGR00435">
    <property type="entry name" value="cysS"/>
    <property type="match status" value="1"/>
</dbReference>